<dbReference type="RefSeq" id="XP_025597890.1">
    <property type="nucleotide sequence ID" value="XM_025740933.1"/>
</dbReference>
<keyword evidence="2" id="KW-1133">Transmembrane helix</keyword>
<feature type="compositionally biased region" description="Low complexity" evidence="1">
    <location>
        <begin position="90"/>
        <end position="103"/>
    </location>
</feature>
<keyword evidence="2" id="KW-0472">Membrane</keyword>
<evidence type="ECO:0000256" key="2">
    <source>
        <dbReference type="SAM" id="Phobius"/>
    </source>
</evidence>
<organism evidence="3 4">
    <name type="scientific">Tilletiopsis washingtonensis</name>
    <dbReference type="NCBI Taxonomy" id="58919"/>
    <lineage>
        <taxon>Eukaryota</taxon>
        <taxon>Fungi</taxon>
        <taxon>Dikarya</taxon>
        <taxon>Basidiomycota</taxon>
        <taxon>Ustilaginomycotina</taxon>
        <taxon>Exobasidiomycetes</taxon>
        <taxon>Entylomatales</taxon>
        <taxon>Entylomatales incertae sedis</taxon>
        <taxon>Tilletiopsis</taxon>
    </lineage>
</organism>
<dbReference type="PANTHER" id="PTHR36819">
    <property type="entry name" value="REGULATOR OF PHOSPHOLIPASE D SRF1"/>
    <property type="match status" value="1"/>
</dbReference>
<reference evidence="3 4" key="1">
    <citation type="journal article" date="2018" name="Mol. Biol. Evol.">
        <title>Broad Genomic Sampling Reveals a Smut Pathogenic Ancestry of the Fungal Clade Ustilaginomycotina.</title>
        <authorList>
            <person name="Kijpornyongpan T."/>
            <person name="Mondo S.J."/>
            <person name="Barry K."/>
            <person name="Sandor L."/>
            <person name="Lee J."/>
            <person name="Lipzen A."/>
            <person name="Pangilinan J."/>
            <person name="LaButti K."/>
            <person name="Hainaut M."/>
            <person name="Henrissat B."/>
            <person name="Grigoriev I.V."/>
            <person name="Spatafora J.W."/>
            <person name="Aime M.C."/>
        </authorList>
    </citation>
    <scope>NUCLEOTIDE SEQUENCE [LARGE SCALE GENOMIC DNA]</scope>
    <source>
        <strain evidence="3 4">MCA 4186</strain>
    </source>
</reference>
<proteinExistence type="predicted"/>
<dbReference type="Proteomes" id="UP000245946">
    <property type="component" value="Unassembled WGS sequence"/>
</dbReference>
<feature type="transmembrane region" description="Helical" evidence="2">
    <location>
        <begin position="603"/>
        <end position="628"/>
    </location>
</feature>
<dbReference type="AlphaFoldDB" id="A0A316Z7R6"/>
<dbReference type="InterPro" id="IPR037737">
    <property type="entry name" value="Srf1"/>
</dbReference>
<dbReference type="GO" id="GO:0000324">
    <property type="term" value="C:fungal-type vacuole"/>
    <property type="evidence" value="ECO:0007669"/>
    <property type="project" value="TreeGrafter"/>
</dbReference>
<dbReference type="GeneID" id="37268477"/>
<feature type="compositionally biased region" description="Low complexity" evidence="1">
    <location>
        <begin position="42"/>
        <end position="57"/>
    </location>
</feature>
<evidence type="ECO:0000313" key="3">
    <source>
        <dbReference type="EMBL" id="PWN97611.1"/>
    </source>
</evidence>
<feature type="compositionally biased region" description="Low complexity" evidence="1">
    <location>
        <begin position="113"/>
        <end position="128"/>
    </location>
</feature>
<keyword evidence="4" id="KW-1185">Reference proteome</keyword>
<sequence length="634" mass="67999">MSAPSTPPMQREGSSSTVQPQQRPPSSILATPSGGARGADLAQGASSQGTAGASGSANVHYGRDALFASPSKGSAAAARSRHESTGSNADGGLAAPPRAAGLGDKAGRASNLSLGGSTSYASSAAGESAHARSLRNSTARRSRVQTRPAWARDEPVSPPATPHSRPSHAIEREPSDLGLPQASGAQGQSWSGSKALGTHGPSRSTADSDDDSDANDERGPTRFWTFTLPAKYRARLHEHHMRMVHTSQSEPQRDEDASSDTSSTLDQGEHDPAARQRARRRGTETGKGSAPDPPSGGLMGWRRLSHRPKDHSADVEAAAGAEDDDVRDVSPDARRSEAPQTPENRREPGREQSSRSQQQVARASHESSASRDSSSLPAAHMHAEMPTPHHIASFTRHQPHTPGWESPWRPESRDGGSIEVGGYRFGAHGGFFPASKEGKEGGRKKEPPFSWWRNFLLHNPFVPLLFRLLNIAFTTATMAVAICLHNVLNRESAADSVGSSPLVAIIYAPPTLMHVGFQIYLEYFGKPIGLWSVKSKLYYTLVDLIFICMWSSELSLTFDNYLTSSLVCDAAINPFASNANAPDYQSPLQNPTTKPNICRLQGALIGLVFVSLLAYLVVLTVSLFRIFVRVSRHA</sequence>
<feature type="region of interest" description="Disordered" evidence="1">
    <location>
        <begin position="393"/>
        <end position="418"/>
    </location>
</feature>
<protein>
    <submittedName>
        <fullName evidence="3">Uncharacterized protein</fullName>
    </submittedName>
</protein>
<feature type="transmembrane region" description="Helical" evidence="2">
    <location>
        <begin position="500"/>
        <end position="525"/>
    </location>
</feature>
<feature type="region of interest" description="Disordered" evidence="1">
    <location>
        <begin position="1"/>
        <end position="378"/>
    </location>
</feature>
<dbReference type="EMBL" id="KZ819294">
    <property type="protein sequence ID" value="PWN97611.1"/>
    <property type="molecule type" value="Genomic_DNA"/>
</dbReference>
<dbReference type="PANTHER" id="PTHR36819:SF1">
    <property type="entry name" value="REGULATOR OF PHOSPHOLIPASE D SRF1"/>
    <property type="match status" value="1"/>
</dbReference>
<gene>
    <name evidence="3" type="ORF">FA09DRAFT_319253</name>
</gene>
<evidence type="ECO:0000313" key="4">
    <source>
        <dbReference type="Proteomes" id="UP000245946"/>
    </source>
</evidence>
<feature type="compositionally biased region" description="Basic and acidic residues" evidence="1">
    <location>
        <begin position="327"/>
        <end position="353"/>
    </location>
</feature>
<keyword evidence="2" id="KW-0812">Transmembrane</keyword>
<evidence type="ECO:0000256" key="1">
    <source>
        <dbReference type="SAM" id="MobiDB-lite"/>
    </source>
</evidence>
<accession>A0A316Z7R6</accession>
<feature type="compositionally biased region" description="Low complexity" evidence="1">
    <location>
        <begin position="181"/>
        <end position="195"/>
    </location>
</feature>
<feature type="transmembrane region" description="Helical" evidence="2">
    <location>
        <begin position="464"/>
        <end position="488"/>
    </location>
</feature>
<feature type="compositionally biased region" description="Polar residues" evidence="1">
    <location>
        <begin position="12"/>
        <end position="30"/>
    </location>
</feature>
<feature type="compositionally biased region" description="Basic residues" evidence="1">
    <location>
        <begin position="232"/>
        <end position="243"/>
    </location>
</feature>
<dbReference type="GO" id="GO:0071944">
    <property type="term" value="C:cell periphery"/>
    <property type="evidence" value="ECO:0007669"/>
    <property type="project" value="TreeGrafter"/>
</dbReference>
<name>A0A316Z7R6_9BASI</name>
<dbReference type="OrthoDB" id="1436450at2759"/>